<feature type="region of interest" description="Disordered" evidence="1">
    <location>
        <begin position="156"/>
        <end position="176"/>
    </location>
</feature>
<evidence type="ECO:0000313" key="3">
    <source>
        <dbReference type="Proteomes" id="UP000788993"/>
    </source>
</evidence>
<reference evidence="2" key="1">
    <citation type="journal article" date="2021" name="Open Biol.">
        <title>Shared evolutionary footprints suggest mitochondrial oxidative damage underlies multiple complex I losses in fungi.</title>
        <authorList>
            <person name="Schikora-Tamarit M.A."/>
            <person name="Marcet-Houben M."/>
            <person name="Nosek J."/>
            <person name="Gabaldon T."/>
        </authorList>
    </citation>
    <scope>NUCLEOTIDE SEQUENCE</scope>
    <source>
        <strain evidence="2">NCAIM Y.01608</strain>
    </source>
</reference>
<sequence length="176" mass="19541">MLRFGVNLGQVGQIVSGERVVDGQSERLIFKVSDQLNQCTVRLKASGGESGGESKERGDELGGGRHSNNCQNPRTKAVPLVQKFHQKSGDKCHKRQLDNVGQLAPNGQRCLGGKLVDRVEVASKREQHSVDQGDQHRGQFLPRLKELSIRPGLEVDFDDFESRKSLPQETGRDDRQ</sequence>
<feature type="region of interest" description="Disordered" evidence="1">
    <location>
        <begin position="123"/>
        <end position="143"/>
    </location>
</feature>
<dbReference type="Proteomes" id="UP000788993">
    <property type="component" value="Unassembled WGS sequence"/>
</dbReference>
<accession>A0A9P8T2Q6</accession>
<name>A0A9P8T2Q6_9ASCO</name>
<proteinExistence type="predicted"/>
<organism evidence="2 3">
    <name type="scientific">Ogataea polymorpha</name>
    <dbReference type="NCBI Taxonomy" id="460523"/>
    <lineage>
        <taxon>Eukaryota</taxon>
        <taxon>Fungi</taxon>
        <taxon>Dikarya</taxon>
        <taxon>Ascomycota</taxon>
        <taxon>Saccharomycotina</taxon>
        <taxon>Pichiomycetes</taxon>
        <taxon>Pichiales</taxon>
        <taxon>Pichiaceae</taxon>
        <taxon>Ogataea</taxon>
    </lineage>
</organism>
<keyword evidence="3" id="KW-1185">Reference proteome</keyword>
<comment type="caution">
    <text evidence="2">The sequence shown here is derived from an EMBL/GenBank/DDBJ whole genome shotgun (WGS) entry which is preliminary data.</text>
</comment>
<evidence type="ECO:0000313" key="2">
    <source>
        <dbReference type="EMBL" id="KAH3663006.1"/>
    </source>
</evidence>
<feature type="compositionally biased region" description="Basic and acidic residues" evidence="1">
    <location>
        <begin position="52"/>
        <end position="63"/>
    </location>
</feature>
<feature type="compositionally biased region" description="Basic and acidic residues" evidence="1">
    <location>
        <begin position="160"/>
        <end position="176"/>
    </location>
</feature>
<evidence type="ECO:0000256" key="1">
    <source>
        <dbReference type="SAM" id="MobiDB-lite"/>
    </source>
</evidence>
<protein>
    <submittedName>
        <fullName evidence="2">Uncharacterized protein</fullName>
    </submittedName>
</protein>
<dbReference type="EMBL" id="JAEUBD010001266">
    <property type="protein sequence ID" value="KAH3663006.1"/>
    <property type="molecule type" value="Genomic_DNA"/>
</dbReference>
<dbReference type="AlphaFoldDB" id="A0A9P8T2Q6"/>
<feature type="region of interest" description="Disordered" evidence="1">
    <location>
        <begin position="44"/>
        <end position="74"/>
    </location>
</feature>
<gene>
    <name evidence="2" type="ORF">OGATHE_004582</name>
</gene>
<reference evidence="2" key="2">
    <citation type="submission" date="2021-01" db="EMBL/GenBank/DDBJ databases">
        <authorList>
            <person name="Schikora-Tamarit M.A."/>
        </authorList>
    </citation>
    <scope>NUCLEOTIDE SEQUENCE</scope>
    <source>
        <strain evidence="2">NCAIM Y.01608</strain>
    </source>
</reference>